<dbReference type="PROSITE" id="PS50937">
    <property type="entry name" value="HTH_MERR_2"/>
    <property type="match status" value="1"/>
</dbReference>
<dbReference type="Pfam" id="PF02607">
    <property type="entry name" value="B12-binding_2"/>
    <property type="match status" value="1"/>
</dbReference>
<keyword evidence="3" id="KW-0804">Transcription</keyword>
<proteinExistence type="predicted"/>
<dbReference type="Gene3D" id="1.10.1240.10">
    <property type="entry name" value="Methionine synthase domain"/>
    <property type="match status" value="1"/>
</dbReference>
<evidence type="ECO:0000313" key="7">
    <source>
        <dbReference type="Proteomes" id="UP001056535"/>
    </source>
</evidence>
<feature type="domain" description="HTH merR-type" evidence="4">
    <location>
        <begin position="1"/>
        <end position="71"/>
    </location>
</feature>
<accession>A0ABY4YNV8</accession>
<evidence type="ECO:0000313" key="6">
    <source>
        <dbReference type="EMBL" id="USQ77945.1"/>
    </source>
</evidence>
<dbReference type="Gene3D" id="3.40.50.280">
    <property type="entry name" value="Cobalamin-binding domain"/>
    <property type="match status" value="1"/>
</dbReference>
<dbReference type="PANTHER" id="PTHR30204:SF67">
    <property type="entry name" value="HTH-TYPE TRANSCRIPTIONAL REGULATOR MLRA-RELATED"/>
    <property type="match status" value="1"/>
</dbReference>
<dbReference type="Proteomes" id="UP001056535">
    <property type="component" value="Chromosome"/>
</dbReference>
<evidence type="ECO:0000259" key="5">
    <source>
        <dbReference type="PROSITE" id="PS51332"/>
    </source>
</evidence>
<dbReference type="Pfam" id="PF02310">
    <property type="entry name" value="B12-binding"/>
    <property type="match status" value="1"/>
</dbReference>
<evidence type="ECO:0000256" key="3">
    <source>
        <dbReference type="ARBA" id="ARBA00023163"/>
    </source>
</evidence>
<dbReference type="InterPro" id="IPR036724">
    <property type="entry name" value="Cobalamin-bd_sf"/>
</dbReference>
<dbReference type="PANTHER" id="PTHR30204">
    <property type="entry name" value="REDOX-CYCLING DRUG-SENSING TRANSCRIPTIONAL ACTIVATOR SOXR"/>
    <property type="match status" value="1"/>
</dbReference>
<name>A0ABY4YNV8_9MICO</name>
<dbReference type="Gene3D" id="1.10.1660.10">
    <property type="match status" value="1"/>
</dbReference>
<evidence type="ECO:0000259" key="4">
    <source>
        <dbReference type="PROSITE" id="PS50937"/>
    </source>
</evidence>
<dbReference type="InterPro" id="IPR009061">
    <property type="entry name" value="DNA-bd_dom_put_sf"/>
</dbReference>
<dbReference type="SUPFAM" id="SSF52242">
    <property type="entry name" value="Cobalamin (vitamin B12)-binding domain"/>
    <property type="match status" value="1"/>
</dbReference>
<dbReference type="PROSITE" id="PS51332">
    <property type="entry name" value="B12_BINDING"/>
    <property type="match status" value="1"/>
</dbReference>
<dbReference type="Pfam" id="PF13411">
    <property type="entry name" value="MerR_1"/>
    <property type="match status" value="1"/>
</dbReference>
<dbReference type="InterPro" id="IPR036594">
    <property type="entry name" value="Meth_synthase_dom"/>
</dbReference>
<organism evidence="6 7">
    <name type="scientific">Ornithinimicrobium cryptoxanthini</name>
    <dbReference type="NCBI Taxonomy" id="2934161"/>
    <lineage>
        <taxon>Bacteria</taxon>
        <taxon>Bacillati</taxon>
        <taxon>Actinomycetota</taxon>
        <taxon>Actinomycetes</taxon>
        <taxon>Micrococcales</taxon>
        <taxon>Ornithinimicrobiaceae</taxon>
        <taxon>Ornithinimicrobium</taxon>
    </lineage>
</organism>
<dbReference type="EMBL" id="CP099490">
    <property type="protein sequence ID" value="USQ77945.1"/>
    <property type="molecule type" value="Genomic_DNA"/>
</dbReference>
<dbReference type="InterPro" id="IPR000551">
    <property type="entry name" value="MerR-type_HTH_dom"/>
</dbReference>
<keyword evidence="7" id="KW-1185">Reference proteome</keyword>
<sequence length="316" mass="32882">MPYTVKQVSALTGIGPDRLRAWERRYGVVSPTRSESGYRLYDDADLARLRMMVQLVETGAPASLAAEQVRASHARPEVVTGTDANAAVGASTAGGRDAPGVTLPALPPDSASPALEALVSPARSLDGGELDRLLDRAFAAGSFESVVEHWLLPALTELGEAWVDGRIDVAGEHFVSGAVQARLSQAFEAAGTALEGPVVLVGLPPGSLHALGSLSFATCLRRLGADVRWLGSDLPVDSWVHAVGRLAPAGVVLSAPTPRDAAPAVTVVRRLRELYPGLLVFVGGGAAKAEAVEGILLPHSVVQAAREVAVKVRPAR</sequence>
<evidence type="ECO:0000256" key="2">
    <source>
        <dbReference type="ARBA" id="ARBA00023125"/>
    </source>
</evidence>
<feature type="domain" description="B12-binding" evidence="5">
    <location>
        <begin position="196"/>
        <end position="316"/>
    </location>
</feature>
<dbReference type="InterPro" id="IPR047057">
    <property type="entry name" value="MerR_fam"/>
</dbReference>
<evidence type="ECO:0000256" key="1">
    <source>
        <dbReference type="ARBA" id="ARBA00023015"/>
    </source>
</evidence>
<dbReference type="RefSeq" id="WP_252623850.1">
    <property type="nucleotide sequence ID" value="NZ_CP099490.1"/>
</dbReference>
<keyword evidence="1" id="KW-0805">Transcription regulation</keyword>
<protein>
    <submittedName>
        <fullName evidence="6">MerR family transcriptional regulator</fullName>
    </submittedName>
</protein>
<dbReference type="SUPFAM" id="SSF46955">
    <property type="entry name" value="Putative DNA-binding domain"/>
    <property type="match status" value="1"/>
</dbReference>
<dbReference type="InterPro" id="IPR006158">
    <property type="entry name" value="Cobalamin-bd"/>
</dbReference>
<dbReference type="CDD" id="cd01104">
    <property type="entry name" value="HTH_MlrA-CarA"/>
    <property type="match status" value="1"/>
</dbReference>
<dbReference type="SMART" id="SM00422">
    <property type="entry name" value="HTH_MERR"/>
    <property type="match status" value="1"/>
</dbReference>
<keyword evidence="2" id="KW-0238">DNA-binding</keyword>
<dbReference type="InterPro" id="IPR003759">
    <property type="entry name" value="Cbl-bd_cap"/>
</dbReference>
<gene>
    <name evidence="6" type="ORF">NF557_08685</name>
</gene>
<reference evidence="6" key="1">
    <citation type="submission" date="2022-06" db="EMBL/GenBank/DDBJ databases">
        <title>Ornithinimicrobium JY.X270.</title>
        <authorList>
            <person name="Huang Y."/>
        </authorList>
    </citation>
    <scope>NUCLEOTIDE SEQUENCE</scope>
    <source>
        <strain evidence="6">JY.X270</strain>
    </source>
</reference>